<dbReference type="Proteomes" id="UP000494206">
    <property type="component" value="Unassembled WGS sequence"/>
</dbReference>
<dbReference type="EMBL" id="CADEPM010000003">
    <property type="protein sequence ID" value="CAB3401895.1"/>
    <property type="molecule type" value="Genomic_DNA"/>
</dbReference>
<reference evidence="3 4" key="1">
    <citation type="submission" date="2020-04" db="EMBL/GenBank/DDBJ databases">
        <authorList>
            <person name="Laetsch R D."/>
            <person name="Stevens L."/>
            <person name="Kumar S."/>
            <person name="Blaxter L. M."/>
        </authorList>
    </citation>
    <scope>NUCLEOTIDE SEQUENCE [LARGE SCALE GENOMIC DNA]</scope>
</reference>
<gene>
    <name evidence="3" type="ORF">CBOVIS_LOCUS4578</name>
</gene>
<proteinExistence type="predicted"/>
<evidence type="ECO:0000256" key="1">
    <source>
        <dbReference type="SAM" id="MobiDB-lite"/>
    </source>
</evidence>
<feature type="transmembrane region" description="Helical" evidence="2">
    <location>
        <begin position="96"/>
        <end position="116"/>
    </location>
</feature>
<protein>
    <submittedName>
        <fullName evidence="3">Uncharacterized protein</fullName>
    </submittedName>
</protein>
<evidence type="ECO:0000313" key="3">
    <source>
        <dbReference type="EMBL" id="CAB3401895.1"/>
    </source>
</evidence>
<feature type="region of interest" description="Disordered" evidence="1">
    <location>
        <begin position="29"/>
        <end position="55"/>
    </location>
</feature>
<accession>A0A8S1EQQ9</accession>
<organism evidence="3 4">
    <name type="scientific">Caenorhabditis bovis</name>
    <dbReference type="NCBI Taxonomy" id="2654633"/>
    <lineage>
        <taxon>Eukaryota</taxon>
        <taxon>Metazoa</taxon>
        <taxon>Ecdysozoa</taxon>
        <taxon>Nematoda</taxon>
        <taxon>Chromadorea</taxon>
        <taxon>Rhabditida</taxon>
        <taxon>Rhabditina</taxon>
        <taxon>Rhabditomorpha</taxon>
        <taxon>Rhabditoidea</taxon>
        <taxon>Rhabditidae</taxon>
        <taxon>Peloderinae</taxon>
        <taxon>Caenorhabditis</taxon>
    </lineage>
</organism>
<keyword evidence="2" id="KW-0472">Membrane</keyword>
<evidence type="ECO:0000256" key="2">
    <source>
        <dbReference type="SAM" id="Phobius"/>
    </source>
</evidence>
<keyword evidence="2" id="KW-0812">Transmembrane</keyword>
<keyword evidence="2" id="KW-1133">Transmembrane helix</keyword>
<keyword evidence="4" id="KW-1185">Reference proteome</keyword>
<comment type="caution">
    <text evidence="3">The sequence shown here is derived from an EMBL/GenBank/DDBJ whole genome shotgun (WGS) entry which is preliminary data.</text>
</comment>
<dbReference type="AlphaFoldDB" id="A0A8S1EQQ9"/>
<sequence>MSIYIDEGTRNDRMVRYFERKFAEGVANPDRNLKLPTPPNDVDYDDNDEATSTGKSRLERKKFGFNVLGSILKNVGRFVGGLLGGSRNAHSDDTNMRLLIALLVILSFVCIAAHTLHDAWNPRMSLIVSRKSAGNRYYRGAKKRVQP</sequence>
<evidence type="ECO:0000313" key="4">
    <source>
        <dbReference type="Proteomes" id="UP000494206"/>
    </source>
</evidence>
<name>A0A8S1EQQ9_9PELO</name>